<proteinExistence type="predicted"/>
<dbReference type="GeneID" id="118429956"/>
<gene>
    <name evidence="3" type="primary">LOC118429956</name>
</gene>
<dbReference type="AlphaFoldDB" id="A0A9J7NA86"/>
<sequence length="149" mass="16972">MFAGIFSIFLERVNTLQATLICRELVYLKKKSAVKRLKSSLQFWSPLAERVQVDLRARADTSSCWETRAVVSNTTAYDGHQPLLYCCSRDMEIQCQQGHGRMHSLGEAILMLFHGPLCNDEKTYPNQRRRSDGPELHGMTQDGPQETLP</sequence>
<protein>
    <submittedName>
        <fullName evidence="3">Uncharacterized protein LOC118429956</fullName>
    </submittedName>
</protein>
<dbReference type="KEGG" id="bfo:118429956"/>
<feature type="compositionally biased region" description="Basic and acidic residues" evidence="1">
    <location>
        <begin position="123"/>
        <end position="135"/>
    </location>
</feature>
<reference evidence="3" key="2">
    <citation type="submission" date="2025-08" db="UniProtKB">
        <authorList>
            <consortium name="RefSeq"/>
        </authorList>
    </citation>
    <scope>IDENTIFICATION</scope>
    <source>
        <strain evidence="3">S238N-H82</strain>
        <tissue evidence="3">Testes</tissue>
    </source>
</reference>
<evidence type="ECO:0000313" key="2">
    <source>
        <dbReference type="Proteomes" id="UP000001554"/>
    </source>
</evidence>
<keyword evidence="2" id="KW-1185">Reference proteome</keyword>
<accession>A0A9J7NA86</accession>
<evidence type="ECO:0000256" key="1">
    <source>
        <dbReference type="SAM" id="MobiDB-lite"/>
    </source>
</evidence>
<organism evidence="2 3">
    <name type="scientific">Branchiostoma floridae</name>
    <name type="common">Florida lancelet</name>
    <name type="synonym">Amphioxus</name>
    <dbReference type="NCBI Taxonomy" id="7739"/>
    <lineage>
        <taxon>Eukaryota</taxon>
        <taxon>Metazoa</taxon>
        <taxon>Chordata</taxon>
        <taxon>Cephalochordata</taxon>
        <taxon>Leptocardii</taxon>
        <taxon>Amphioxiformes</taxon>
        <taxon>Branchiostomatidae</taxon>
        <taxon>Branchiostoma</taxon>
    </lineage>
</organism>
<evidence type="ECO:0000313" key="3">
    <source>
        <dbReference type="RefSeq" id="XP_035696499.1"/>
    </source>
</evidence>
<feature type="region of interest" description="Disordered" evidence="1">
    <location>
        <begin position="123"/>
        <end position="149"/>
    </location>
</feature>
<name>A0A9J7NA86_BRAFL</name>
<dbReference type="RefSeq" id="XP_035696499.1">
    <property type="nucleotide sequence ID" value="XM_035840606.1"/>
</dbReference>
<dbReference type="Proteomes" id="UP000001554">
    <property type="component" value="Chromosome 14"/>
</dbReference>
<reference evidence="2" key="1">
    <citation type="journal article" date="2020" name="Nat. Ecol. Evol.">
        <title>Deeply conserved synteny resolves early events in vertebrate evolution.</title>
        <authorList>
            <person name="Simakov O."/>
            <person name="Marletaz F."/>
            <person name="Yue J.X."/>
            <person name="O'Connell B."/>
            <person name="Jenkins J."/>
            <person name="Brandt A."/>
            <person name="Calef R."/>
            <person name="Tung C.H."/>
            <person name="Huang T.K."/>
            <person name="Schmutz J."/>
            <person name="Satoh N."/>
            <person name="Yu J.K."/>
            <person name="Putnam N.H."/>
            <person name="Green R.E."/>
            <person name="Rokhsar D.S."/>
        </authorList>
    </citation>
    <scope>NUCLEOTIDE SEQUENCE [LARGE SCALE GENOMIC DNA]</scope>
    <source>
        <strain evidence="2">S238N-H82</strain>
    </source>
</reference>